<name>A0AAV4DEZ5_9GAST</name>
<keyword evidence="2" id="KW-1185">Reference proteome</keyword>
<gene>
    <name evidence="1" type="ORF">PoB_006927900</name>
</gene>
<organism evidence="1 2">
    <name type="scientific">Plakobranchus ocellatus</name>
    <dbReference type="NCBI Taxonomy" id="259542"/>
    <lineage>
        <taxon>Eukaryota</taxon>
        <taxon>Metazoa</taxon>
        <taxon>Spiralia</taxon>
        <taxon>Lophotrochozoa</taxon>
        <taxon>Mollusca</taxon>
        <taxon>Gastropoda</taxon>
        <taxon>Heterobranchia</taxon>
        <taxon>Euthyneura</taxon>
        <taxon>Panpulmonata</taxon>
        <taxon>Sacoglossa</taxon>
        <taxon>Placobranchoidea</taxon>
        <taxon>Plakobranchidae</taxon>
        <taxon>Plakobranchus</taxon>
    </lineage>
</organism>
<reference evidence="1 2" key="1">
    <citation type="journal article" date="2021" name="Elife">
        <title>Chloroplast acquisition without the gene transfer in kleptoplastic sea slugs, Plakobranchus ocellatus.</title>
        <authorList>
            <person name="Maeda T."/>
            <person name="Takahashi S."/>
            <person name="Yoshida T."/>
            <person name="Shimamura S."/>
            <person name="Takaki Y."/>
            <person name="Nagai Y."/>
            <person name="Toyoda A."/>
            <person name="Suzuki Y."/>
            <person name="Arimoto A."/>
            <person name="Ishii H."/>
            <person name="Satoh N."/>
            <person name="Nishiyama T."/>
            <person name="Hasebe M."/>
            <person name="Maruyama T."/>
            <person name="Minagawa J."/>
            <person name="Obokata J."/>
            <person name="Shigenobu S."/>
        </authorList>
    </citation>
    <scope>NUCLEOTIDE SEQUENCE [LARGE SCALE GENOMIC DNA]</scope>
</reference>
<proteinExistence type="predicted"/>
<dbReference type="Proteomes" id="UP000735302">
    <property type="component" value="Unassembled WGS sequence"/>
</dbReference>
<evidence type="ECO:0000313" key="2">
    <source>
        <dbReference type="Proteomes" id="UP000735302"/>
    </source>
</evidence>
<accession>A0AAV4DEZ5</accession>
<comment type="caution">
    <text evidence="1">The sequence shown here is derived from an EMBL/GenBank/DDBJ whole genome shotgun (WGS) entry which is preliminary data.</text>
</comment>
<dbReference type="EMBL" id="BLXT01007821">
    <property type="protein sequence ID" value="GFO42774.1"/>
    <property type="molecule type" value="Genomic_DNA"/>
</dbReference>
<protein>
    <submittedName>
        <fullName evidence="1">Uncharacterized protein</fullName>
    </submittedName>
</protein>
<evidence type="ECO:0000313" key="1">
    <source>
        <dbReference type="EMBL" id="GFO42774.1"/>
    </source>
</evidence>
<dbReference type="AlphaFoldDB" id="A0AAV4DEZ5"/>
<sequence length="91" mass="9914">MESSDGVDSILRYLRARLSPHCSPLFCFPVLMTYLVVACQLLRSEACASRPAGTMPPAFRSHLQTSLYRSIGLSDGLEPVAGSHTQQNVFG</sequence>